<evidence type="ECO:0000313" key="1">
    <source>
        <dbReference type="Proteomes" id="UP000887569"/>
    </source>
</evidence>
<dbReference type="AlphaFoldDB" id="A0A915CB61"/>
<accession>A0A915CB61</accession>
<proteinExistence type="predicted"/>
<dbReference type="WBParaSite" id="PgR113_g032_t01">
    <property type="protein sequence ID" value="PgR113_g032_t01"/>
    <property type="gene ID" value="PgR113_g032"/>
</dbReference>
<name>A0A915CB61_PARUN</name>
<organism evidence="1 2">
    <name type="scientific">Parascaris univalens</name>
    <name type="common">Nematode worm</name>
    <dbReference type="NCBI Taxonomy" id="6257"/>
    <lineage>
        <taxon>Eukaryota</taxon>
        <taxon>Metazoa</taxon>
        <taxon>Ecdysozoa</taxon>
        <taxon>Nematoda</taxon>
        <taxon>Chromadorea</taxon>
        <taxon>Rhabditida</taxon>
        <taxon>Spirurina</taxon>
        <taxon>Ascaridomorpha</taxon>
        <taxon>Ascaridoidea</taxon>
        <taxon>Ascarididae</taxon>
        <taxon>Parascaris</taxon>
    </lineage>
</organism>
<keyword evidence="1" id="KW-1185">Reference proteome</keyword>
<dbReference type="Proteomes" id="UP000887569">
    <property type="component" value="Unplaced"/>
</dbReference>
<evidence type="ECO:0000313" key="2">
    <source>
        <dbReference type="WBParaSite" id="PgR113_g032_t01"/>
    </source>
</evidence>
<protein>
    <submittedName>
        <fullName evidence="2">Secreted protein</fullName>
    </submittedName>
</protein>
<reference evidence="2" key="1">
    <citation type="submission" date="2022-11" db="UniProtKB">
        <authorList>
            <consortium name="WormBaseParasite"/>
        </authorList>
    </citation>
    <scope>IDENTIFICATION</scope>
</reference>
<sequence length="114" mass="13944">YIYRVCMYICCRWVLSVPMSSILSCWKCRRLSEMIRIIWCFICFQFRQFWCHHAFEGEACPTTWQQQSRRHTLRSLVTWVQHRHRSSRCWVRRMAQPNLRSASPVWVLCVLNLS</sequence>